<gene>
    <name evidence="13" type="ORF">K788_0007107</name>
</gene>
<dbReference type="KEGG" id="bcai:K788_0007107"/>
<feature type="transmembrane region" description="Helical" evidence="11">
    <location>
        <begin position="117"/>
        <end position="134"/>
    </location>
</feature>
<organism evidence="13 14">
    <name type="scientific">Paraburkholderia caribensis MBA4</name>
    <dbReference type="NCBI Taxonomy" id="1323664"/>
    <lineage>
        <taxon>Bacteria</taxon>
        <taxon>Pseudomonadati</taxon>
        <taxon>Pseudomonadota</taxon>
        <taxon>Betaproteobacteria</taxon>
        <taxon>Burkholderiales</taxon>
        <taxon>Burkholderiaceae</taxon>
        <taxon>Paraburkholderia</taxon>
    </lineage>
</organism>
<evidence type="ECO:0000256" key="3">
    <source>
        <dbReference type="ARBA" id="ARBA00022516"/>
    </source>
</evidence>
<evidence type="ECO:0000256" key="1">
    <source>
        <dbReference type="ARBA" id="ARBA00004651"/>
    </source>
</evidence>
<evidence type="ECO:0000259" key="12">
    <source>
        <dbReference type="Pfam" id="PF00892"/>
    </source>
</evidence>
<feature type="transmembrane region" description="Helical" evidence="11">
    <location>
        <begin position="174"/>
        <end position="192"/>
    </location>
</feature>
<dbReference type="GO" id="GO:0009103">
    <property type="term" value="P:lipopolysaccharide biosynthetic process"/>
    <property type="evidence" value="ECO:0007669"/>
    <property type="project" value="UniProtKB-KW"/>
</dbReference>
<keyword evidence="4" id="KW-0997">Cell inner membrane</keyword>
<geneLocation type="plasmid" evidence="14"/>
<keyword evidence="13" id="KW-0614">Plasmid</keyword>
<dbReference type="InterPro" id="IPR000620">
    <property type="entry name" value="EamA_dom"/>
</dbReference>
<dbReference type="Proteomes" id="UP000019146">
    <property type="component" value="Plasmid unnamed"/>
</dbReference>
<dbReference type="AlphaFoldDB" id="A0A0P0RRA8"/>
<evidence type="ECO:0000256" key="6">
    <source>
        <dbReference type="ARBA" id="ARBA00022692"/>
    </source>
</evidence>
<evidence type="ECO:0000256" key="9">
    <source>
        <dbReference type="ARBA" id="ARBA00023098"/>
    </source>
</evidence>
<dbReference type="SUPFAM" id="SSF103481">
    <property type="entry name" value="Multidrug resistance efflux transporter EmrE"/>
    <property type="match status" value="2"/>
</dbReference>
<dbReference type="InterPro" id="IPR037185">
    <property type="entry name" value="EmrE-like"/>
</dbReference>
<feature type="transmembrane region" description="Helical" evidence="11">
    <location>
        <begin position="58"/>
        <end position="80"/>
    </location>
</feature>
<feature type="transmembrane region" description="Helical" evidence="11">
    <location>
        <begin position="204"/>
        <end position="226"/>
    </location>
</feature>
<dbReference type="EMBL" id="CP012748">
    <property type="protein sequence ID" value="ALL71721.1"/>
    <property type="molecule type" value="Genomic_DNA"/>
</dbReference>
<feature type="transmembrane region" description="Helical" evidence="11">
    <location>
        <begin position="30"/>
        <end position="51"/>
    </location>
</feature>
<evidence type="ECO:0000313" key="14">
    <source>
        <dbReference type="Proteomes" id="UP000019146"/>
    </source>
</evidence>
<dbReference type="PANTHER" id="PTHR30561:SF9">
    <property type="entry name" value="4-AMINO-4-DEOXY-L-ARABINOSE-PHOSPHOUNDECAPRENOL FLIPPASE SUBUNIT ARNF-RELATED"/>
    <property type="match status" value="1"/>
</dbReference>
<keyword evidence="9" id="KW-0443">Lipid metabolism</keyword>
<accession>A0A0P0RRA8</accession>
<keyword evidence="2" id="KW-1003">Cell membrane</keyword>
<keyword evidence="10 11" id="KW-0472">Membrane</keyword>
<dbReference type="GO" id="GO:0022857">
    <property type="term" value="F:transmembrane transporter activity"/>
    <property type="evidence" value="ECO:0007669"/>
    <property type="project" value="InterPro"/>
</dbReference>
<evidence type="ECO:0000256" key="10">
    <source>
        <dbReference type="ARBA" id="ARBA00023136"/>
    </source>
</evidence>
<name>A0A0P0RRA8_9BURK</name>
<evidence type="ECO:0000313" key="13">
    <source>
        <dbReference type="EMBL" id="ALL71721.1"/>
    </source>
</evidence>
<dbReference type="PANTHER" id="PTHR30561">
    <property type="entry name" value="SMR FAMILY PROTON-DEPENDENT DRUG EFFLUX TRANSPORTER SUGE"/>
    <property type="match status" value="1"/>
</dbReference>
<protein>
    <submittedName>
        <fullName evidence="13">Integral membrane protein</fullName>
    </submittedName>
</protein>
<dbReference type="GO" id="GO:0005886">
    <property type="term" value="C:plasma membrane"/>
    <property type="evidence" value="ECO:0007669"/>
    <property type="project" value="UniProtKB-SubCell"/>
</dbReference>
<evidence type="ECO:0000256" key="2">
    <source>
        <dbReference type="ARBA" id="ARBA00022475"/>
    </source>
</evidence>
<dbReference type="Gene3D" id="1.10.3730.20">
    <property type="match status" value="2"/>
</dbReference>
<dbReference type="RefSeq" id="WP_035991813.1">
    <property type="nucleotide sequence ID" value="NZ_CP012748.1"/>
</dbReference>
<evidence type="ECO:0000256" key="7">
    <source>
        <dbReference type="ARBA" id="ARBA00022985"/>
    </source>
</evidence>
<dbReference type="GeneID" id="69975042"/>
<keyword evidence="5" id="KW-0441">Lipid A biosynthesis</keyword>
<evidence type="ECO:0000256" key="4">
    <source>
        <dbReference type="ARBA" id="ARBA00022519"/>
    </source>
</evidence>
<evidence type="ECO:0000256" key="8">
    <source>
        <dbReference type="ARBA" id="ARBA00022989"/>
    </source>
</evidence>
<keyword evidence="3" id="KW-0444">Lipid biosynthesis</keyword>
<comment type="subcellular location">
    <subcellularLocation>
        <location evidence="1">Cell membrane</location>
        <topology evidence="1">Multi-pass membrane protein</topology>
    </subcellularLocation>
</comment>
<evidence type="ECO:0000256" key="11">
    <source>
        <dbReference type="SAM" id="Phobius"/>
    </source>
</evidence>
<keyword evidence="6 11" id="KW-0812">Transmembrane</keyword>
<feature type="transmembrane region" description="Helical" evidence="11">
    <location>
        <begin position="232"/>
        <end position="253"/>
    </location>
</feature>
<feature type="domain" description="EamA" evidence="12">
    <location>
        <begin position="6"/>
        <end position="131"/>
    </location>
</feature>
<evidence type="ECO:0000256" key="5">
    <source>
        <dbReference type="ARBA" id="ARBA00022556"/>
    </source>
</evidence>
<proteinExistence type="predicted"/>
<dbReference type="Pfam" id="PF00892">
    <property type="entry name" value="EamA"/>
    <property type="match status" value="2"/>
</dbReference>
<dbReference type="GO" id="GO:0009245">
    <property type="term" value="P:lipid A biosynthetic process"/>
    <property type="evidence" value="ECO:0007669"/>
    <property type="project" value="UniProtKB-KW"/>
</dbReference>
<dbReference type="InterPro" id="IPR000390">
    <property type="entry name" value="Small_drug/metabolite_transptr"/>
</dbReference>
<keyword evidence="7" id="KW-0448">Lipopolysaccharide biosynthesis</keyword>
<sequence>MSIDVMLLVLFAALLHASWNAVVKSSPDKFLDIVFVTSSAAAFCLAALPFLPLPAASSWPYIAASGVIHIFYFVLIGAAYRSGDMGHAYPLMRGAPPLLVALASGPIIGERLTMGEWSGILLICAGILGLLFVAPAGGSTARTSRFALMNAVTVAAYTLVDGTGVRMSGHPASYTMWMFALTAPPILVWAVARRGADARRHLRARWHLVLIGGACTLVAYALVLWAMTRAPIAMVAALRESAILFGTAISVLFLKERSGYGRSIAAVVILSGVVTLKLT</sequence>
<keyword evidence="8 11" id="KW-1133">Transmembrane helix</keyword>
<feature type="domain" description="EamA" evidence="12">
    <location>
        <begin position="146"/>
        <end position="275"/>
    </location>
</feature>
<feature type="transmembrane region" description="Helical" evidence="11">
    <location>
        <begin position="146"/>
        <end position="168"/>
    </location>
</feature>
<reference evidence="13 14" key="1">
    <citation type="journal article" date="2014" name="Genome Announc.">
        <title>Draft Genome Sequence of the Haloacid-Degrading Burkholderia caribensis Strain MBA4.</title>
        <authorList>
            <person name="Pan Y."/>
            <person name="Kong K.F."/>
            <person name="Tsang J.S."/>
        </authorList>
    </citation>
    <scope>NUCLEOTIDE SEQUENCE [LARGE SCALE GENOMIC DNA]</scope>
    <source>
        <strain evidence="13 14">MBA4</strain>
        <plasmid evidence="14">Plasmid</plasmid>
    </source>
</reference>